<organism evidence="2 3">
    <name type="scientific">Hungatella hathewayi</name>
    <dbReference type="NCBI Taxonomy" id="154046"/>
    <lineage>
        <taxon>Bacteria</taxon>
        <taxon>Bacillati</taxon>
        <taxon>Bacillota</taxon>
        <taxon>Clostridia</taxon>
        <taxon>Lachnospirales</taxon>
        <taxon>Lachnospiraceae</taxon>
        <taxon>Hungatella</taxon>
    </lineage>
</organism>
<proteinExistence type="predicted"/>
<evidence type="ECO:0000313" key="2">
    <source>
        <dbReference type="EMBL" id="CUP14871.1"/>
    </source>
</evidence>
<dbReference type="Proteomes" id="UP000095651">
    <property type="component" value="Unassembled WGS sequence"/>
</dbReference>
<dbReference type="EMBL" id="CYZE01000019">
    <property type="protein sequence ID" value="CUP14871.1"/>
    <property type="molecule type" value="Genomic_DNA"/>
</dbReference>
<dbReference type="CDD" id="cd19958">
    <property type="entry name" value="pyocin_knob"/>
    <property type="match status" value="1"/>
</dbReference>
<name>A0A174KVG7_9FIRM</name>
<dbReference type="RefSeq" id="WP_070102542.1">
    <property type="nucleotide sequence ID" value="NZ_CABIXC010000019.1"/>
</dbReference>
<sequence length="1034" mass="112175">MELTSFLEKLNKVDGNIYVIEESVDLKDGVYSGTLEHDNINPMTLTVHTGPKLTGDRIETYALSTPSLTPWKREIRIYADVPRVYISYECDGDTVEAEDINNVQAAINMTQKALNEEESRAEDAEKELAGTIQNETDRAIEAEQQLDEKVNEEKRRAEGAEKILTDNLALESARATKAEKKLTDDLSSEVTRATGAEATLTENLSAEAARATEAEQKLTTDLSAEVIRSKAAEKTLTDKLAAEITRATGAEKTLTNNHNTEVTRAKAAEKANADNITTESNRATAKEAELLGSIQTEMTRAQAAEKTLTDHLSEEVTRAKAAEKTNADNLTAEVTRSKGAEKTLTDNLAAEVTRAKAAEKINSDSVSAEVTRAKAKEVDLQGNITAEVSRATAAENDIRSTISTNKPNWDDKYTKNEVDNKFSALETAIDWKEAVNTFADLSTAYPHPDDGWTVNVKDTDYTYRWSGTAWIAISANAIPKATQSVDGLLSKEDKTAYDDANVKKHTHSNKSTLDKLAETLLTNWTDAYNKRHEHGNKTVIDKITQTLLDNWTAAYTHISDAVKHITAAERANWNDANDKKHTHANKSIIDKLTQAMLDKLSGIAAGAEVNVQADWNVVDENSDAYIKNKPTAMPASDVLAWAKAANKPAYSWSEITSKPSTFAPSAHNHVKSQITDFPSSMPASDVAAWAKAAAKPSYGWTEITGKPSTFAPSTHSHPKSQITDMPTKLSQFTNDSGYITQADVDTSQSHTHSNKTILDKITQAMLDKWNSALTALPVHTHTKSQITDFPASLPANGGTANYTNYFNVNNIAANTDLNSLTAQGFYYCPANVTAAALKNCPTTNAFFMEVGKHAGTYQWIVEYGTSNPKTFQRNYYSSVWQTWQNITVLTPVPAGAKFTDTVYAHPATAGNKHIPAGGASGQFLKWSADGTAVWAADNNTTYSAFKAATASAAGGAGLVPAPAAGAQAKYLRADGSWQTPPDTKYSHPNSGVVAGTYQNVTVNAQGHVTGGTPQGPFTWNQVHGAYTWDQLKGV</sequence>
<dbReference type="AlphaFoldDB" id="A0A174KVG7"/>
<reference evidence="2 3" key="1">
    <citation type="submission" date="2015-09" db="EMBL/GenBank/DDBJ databases">
        <authorList>
            <consortium name="Pathogen Informatics"/>
        </authorList>
    </citation>
    <scope>NUCLEOTIDE SEQUENCE [LARGE SCALE GENOMIC DNA]</scope>
    <source>
        <strain evidence="2 3">2789STDY5608850</strain>
    </source>
</reference>
<accession>A0A174KVG7</accession>
<feature type="coiled-coil region" evidence="1">
    <location>
        <begin position="100"/>
        <end position="163"/>
    </location>
</feature>
<evidence type="ECO:0000313" key="3">
    <source>
        <dbReference type="Proteomes" id="UP000095651"/>
    </source>
</evidence>
<keyword evidence="1" id="KW-0175">Coiled coil</keyword>
<evidence type="ECO:0000256" key="1">
    <source>
        <dbReference type="SAM" id="Coils"/>
    </source>
</evidence>
<protein>
    <submittedName>
        <fullName evidence="2">Virion structural protein</fullName>
    </submittedName>
</protein>
<gene>
    <name evidence="2" type="ORF">ERS852407_05117</name>
</gene>